<comment type="caution">
    <text evidence="1">The sequence shown here is derived from an EMBL/GenBank/DDBJ whole genome shotgun (WGS) entry which is preliminary data.</text>
</comment>
<dbReference type="RefSeq" id="WP_166950513.1">
    <property type="nucleotide sequence ID" value="NZ_JAASQI010000003.1"/>
</dbReference>
<dbReference type="Pfam" id="PF09684">
    <property type="entry name" value="Tail_P2_I"/>
    <property type="match status" value="1"/>
</dbReference>
<dbReference type="InterPro" id="IPR011748">
    <property type="entry name" value="Unchr_phage_tail-like"/>
</dbReference>
<gene>
    <name evidence="1" type="ORF">FHS82_001506</name>
</gene>
<sequence>MKAGAIAGLLPEIYRDALPASPVLAALLAVMEEMHAPTEAVLAGLDISFDPRYAPDAFVAMLARWLALGPYLEHDGAARVQTRIDPDALRKLVSVAAECARLRGTSEALVTLLECATGVSGFTITENPVDPRTGQRSAFHICVGIPADAAHRLDLVARIVAGERPAWVTYELDILPAGPDGT</sequence>
<accession>A0ABX0V1G5</accession>
<proteinExistence type="predicted"/>
<evidence type="ECO:0000313" key="1">
    <source>
        <dbReference type="EMBL" id="NIJ57670.1"/>
    </source>
</evidence>
<reference evidence="1 2" key="1">
    <citation type="submission" date="2020-03" db="EMBL/GenBank/DDBJ databases">
        <title>Genomic Encyclopedia of Type Strains, Phase IV (KMG-IV): sequencing the most valuable type-strain genomes for metagenomic binning, comparative biology and taxonomic classification.</title>
        <authorList>
            <person name="Goeker M."/>
        </authorList>
    </citation>
    <scope>NUCLEOTIDE SEQUENCE [LARGE SCALE GENOMIC DNA]</scope>
    <source>
        <strain evidence="1 2">DSM 103870</strain>
    </source>
</reference>
<keyword evidence="2" id="KW-1185">Reference proteome</keyword>
<evidence type="ECO:0000313" key="2">
    <source>
        <dbReference type="Proteomes" id="UP001429580"/>
    </source>
</evidence>
<organism evidence="1 2">
    <name type="scientific">Pseudochelatococcus lubricantis</name>
    <dbReference type="NCBI Taxonomy" id="1538102"/>
    <lineage>
        <taxon>Bacteria</taxon>
        <taxon>Pseudomonadati</taxon>
        <taxon>Pseudomonadota</taxon>
        <taxon>Alphaproteobacteria</taxon>
        <taxon>Hyphomicrobiales</taxon>
        <taxon>Chelatococcaceae</taxon>
        <taxon>Pseudochelatococcus</taxon>
    </lineage>
</organism>
<protein>
    <submittedName>
        <fullName evidence="1">Phage tail-like protein</fullName>
    </submittedName>
</protein>
<dbReference type="InterPro" id="IPR006521">
    <property type="entry name" value="Tail_protein_I"/>
</dbReference>
<dbReference type="EMBL" id="JAASQI010000003">
    <property type="protein sequence ID" value="NIJ57670.1"/>
    <property type="molecule type" value="Genomic_DNA"/>
</dbReference>
<name>A0ABX0V1G5_9HYPH</name>
<dbReference type="NCBIfam" id="TIGR02242">
    <property type="entry name" value="tail_TIGR02242"/>
    <property type="match status" value="1"/>
</dbReference>
<dbReference type="Proteomes" id="UP001429580">
    <property type="component" value="Unassembled WGS sequence"/>
</dbReference>